<dbReference type="GO" id="GO:0008289">
    <property type="term" value="F:lipid binding"/>
    <property type="evidence" value="ECO:0007669"/>
    <property type="project" value="UniProtKB-KW"/>
</dbReference>
<reference evidence="3" key="1">
    <citation type="submission" date="2015-09" db="EMBL/GenBank/DDBJ databases">
        <authorList>
            <person name="Wibberg D."/>
        </authorList>
    </citation>
    <scope>NUCLEOTIDE SEQUENCE [LARGE SCALE GENOMIC DNA]</scope>
    <source>
        <strain evidence="3">SD1D</strain>
    </source>
</reference>
<dbReference type="Proteomes" id="UP000196053">
    <property type="component" value="Chromosome I"/>
</dbReference>
<dbReference type="InterPro" id="IPR050270">
    <property type="entry name" value="DegV_domain_contain"/>
</dbReference>
<organism evidence="2 3">
    <name type="scientific">Herbinix luporum</name>
    <dbReference type="NCBI Taxonomy" id="1679721"/>
    <lineage>
        <taxon>Bacteria</taxon>
        <taxon>Bacillati</taxon>
        <taxon>Bacillota</taxon>
        <taxon>Clostridia</taxon>
        <taxon>Lachnospirales</taxon>
        <taxon>Lachnospiraceae</taxon>
        <taxon>Herbinix</taxon>
    </lineage>
</organism>
<dbReference type="InterPro" id="IPR043168">
    <property type="entry name" value="DegV_C"/>
</dbReference>
<dbReference type="RefSeq" id="WP_058258624.1">
    <property type="nucleotide sequence ID" value="NZ_LN879430.1"/>
</dbReference>
<dbReference type="KEGG" id="hsd:SD1D_1830"/>
<evidence type="ECO:0000313" key="3">
    <source>
        <dbReference type="Proteomes" id="UP000196053"/>
    </source>
</evidence>
<sequence>MKYKILVDSCTDLPIQLKTDSHFKIIPLTLIIDDKIIVDNEDFNQKEFLNIMNKSPNSPKSACPSPEDYMREFEGDGDTYVVTISSELSGSYNSALLAKKLYLEEHPSSNKKIEVIDSRSASVGQTLIAMKIKELINSGHIFDEITEKIKIFRSEMKTKFVIESLENLRKNGRLSHIKAILSNVLNIKPVMGATPEGTICKLDQARGINKTLIKMSEIIEGDVIKSQEKILGIAHCNCKERANFVKEEILKRVPFKDCFIVDTAGVSTMYANEGGIIVAY</sequence>
<dbReference type="Gene3D" id="3.40.50.10440">
    <property type="entry name" value="Dihydroxyacetone kinase, domain 1"/>
    <property type="match status" value="1"/>
</dbReference>
<keyword evidence="1" id="KW-0446">Lipid-binding</keyword>
<gene>
    <name evidence="2" type="ORF">SD1D_1830</name>
</gene>
<dbReference type="Pfam" id="PF02645">
    <property type="entry name" value="DegV"/>
    <property type="match status" value="1"/>
</dbReference>
<dbReference type="NCBIfam" id="TIGR00762">
    <property type="entry name" value="DegV"/>
    <property type="match status" value="1"/>
</dbReference>
<dbReference type="PANTHER" id="PTHR33434">
    <property type="entry name" value="DEGV DOMAIN-CONTAINING PROTEIN DR_1986-RELATED"/>
    <property type="match status" value="1"/>
</dbReference>
<dbReference type="Gene3D" id="3.30.1180.10">
    <property type="match status" value="1"/>
</dbReference>
<keyword evidence="3" id="KW-1185">Reference proteome</keyword>
<accession>A0A0K8J7Q7</accession>
<dbReference type="Gene3D" id="2.20.28.50">
    <property type="entry name" value="degv family protein"/>
    <property type="match status" value="1"/>
</dbReference>
<proteinExistence type="predicted"/>
<dbReference type="SUPFAM" id="SSF82549">
    <property type="entry name" value="DAK1/DegV-like"/>
    <property type="match status" value="1"/>
</dbReference>
<dbReference type="PROSITE" id="PS51482">
    <property type="entry name" value="DEGV"/>
    <property type="match status" value="1"/>
</dbReference>
<dbReference type="OrthoDB" id="2138472at2"/>
<dbReference type="PANTHER" id="PTHR33434:SF2">
    <property type="entry name" value="FATTY ACID-BINDING PROTEIN TM_1468"/>
    <property type="match status" value="1"/>
</dbReference>
<evidence type="ECO:0000256" key="1">
    <source>
        <dbReference type="ARBA" id="ARBA00023121"/>
    </source>
</evidence>
<dbReference type="InterPro" id="IPR003797">
    <property type="entry name" value="DegV"/>
</dbReference>
<evidence type="ECO:0008006" key="4">
    <source>
        <dbReference type="Google" id="ProtNLM"/>
    </source>
</evidence>
<evidence type="ECO:0000313" key="2">
    <source>
        <dbReference type="EMBL" id="CUH93372.1"/>
    </source>
</evidence>
<protein>
    <recommendedName>
        <fullName evidence="4">DegV family protein</fullName>
    </recommendedName>
</protein>
<dbReference type="EMBL" id="LN879430">
    <property type="protein sequence ID" value="CUH93372.1"/>
    <property type="molecule type" value="Genomic_DNA"/>
</dbReference>
<dbReference type="AlphaFoldDB" id="A0A0K8J7Q7"/>
<name>A0A0K8J7Q7_9FIRM</name>